<feature type="transmembrane region" description="Helical" evidence="18">
    <location>
        <begin position="311"/>
        <end position="330"/>
    </location>
</feature>
<geneLocation type="mitochondrion" evidence="20"/>
<evidence type="ECO:0000256" key="16">
    <source>
        <dbReference type="ARBA" id="ARBA00031028"/>
    </source>
</evidence>
<keyword evidence="9" id="KW-1278">Translocase</keyword>
<dbReference type="GO" id="GO:0008137">
    <property type="term" value="F:NADH dehydrogenase (ubiquinone) activity"/>
    <property type="evidence" value="ECO:0007669"/>
    <property type="project" value="UniProtKB-EC"/>
</dbReference>
<dbReference type="PANTHER" id="PTHR46552:SF1">
    <property type="entry name" value="NADH-UBIQUINONE OXIDOREDUCTASE CHAIN 2"/>
    <property type="match status" value="1"/>
</dbReference>
<dbReference type="InterPro" id="IPR001750">
    <property type="entry name" value="ND/Mrp_TM"/>
</dbReference>
<feature type="transmembrane region" description="Helical" evidence="18">
    <location>
        <begin position="266"/>
        <end position="291"/>
    </location>
</feature>
<feature type="transmembrane region" description="Helical" evidence="18">
    <location>
        <begin position="89"/>
        <end position="109"/>
    </location>
</feature>
<protein>
    <recommendedName>
        <fullName evidence="4">NADH-ubiquinone oxidoreductase chain 2</fullName>
        <ecNumber evidence="3">7.1.1.2</ecNumber>
    </recommendedName>
    <alternativeName>
        <fullName evidence="16">NADH dehydrogenase subunit 2</fullName>
    </alternativeName>
</protein>
<proteinExistence type="inferred from homology"/>
<feature type="transmembrane region" description="Helical" evidence="18">
    <location>
        <begin position="237"/>
        <end position="259"/>
    </location>
</feature>
<dbReference type="PANTHER" id="PTHR46552">
    <property type="entry name" value="NADH-UBIQUINONE OXIDOREDUCTASE CHAIN 2"/>
    <property type="match status" value="1"/>
</dbReference>
<evidence type="ECO:0000256" key="17">
    <source>
        <dbReference type="ARBA" id="ARBA00049551"/>
    </source>
</evidence>
<evidence type="ECO:0000259" key="19">
    <source>
        <dbReference type="Pfam" id="PF00361"/>
    </source>
</evidence>
<dbReference type="EMBL" id="MH051332">
    <property type="protein sequence ID" value="AWE09673.1"/>
    <property type="molecule type" value="Genomic_DNA"/>
</dbReference>
<evidence type="ECO:0000256" key="3">
    <source>
        <dbReference type="ARBA" id="ARBA00012944"/>
    </source>
</evidence>
<evidence type="ECO:0000256" key="13">
    <source>
        <dbReference type="ARBA" id="ARBA00023075"/>
    </source>
</evidence>
<feature type="transmembrane region" description="Helical" evidence="18">
    <location>
        <begin position="58"/>
        <end position="77"/>
    </location>
</feature>
<keyword evidence="5" id="KW-0813">Transport</keyword>
<evidence type="ECO:0000256" key="10">
    <source>
        <dbReference type="ARBA" id="ARBA00022982"/>
    </source>
</evidence>
<evidence type="ECO:0000256" key="8">
    <source>
        <dbReference type="ARBA" id="ARBA00022792"/>
    </source>
</evidence>
<feature type="transmembrane region" description="Helical" evidence="18">
    <location>
        <begin position="116"/>
        <end position="136"/>
    </location>
</feature>
<evidence type="ECO:0000256" key="1">
    <source>
        <dbReference type="ARBA" id="ARBA00004448"/>
    </source>
</evidence>
<name>A0A343WU83_9BIVA</name>
<keyword evidence="6" id="KW-0679">Respiratory chain</keyword>
<dbReference type="Pfam" id="PF00361">
    <property type="entry name" value="Proton_antipo_M"/>
    <property type="match status" value="1"/>
</dbReference>
<evidence type="ECO:0000313" key="20">
    <source>
        <dbReference type="EMBL" id="AWE09673.1"/>
    </source>
</evidence>
<evidence type="ECO:0000256" key="11">
    <source>
        <dbReference type="ARBA" id="ARBA00022989"/>
    </source>
</evidence>
<keyword evidence="12" id="KW-0520">NAD</keyword>
<keyword evidence="13" id="KW-0830">Ubiquinone</keyword>
<sequence length="331" mass="36885">MQLLSMVVFLILSLLSSLVMLFVSSLFWVWVMIDLSTVFMIPFLAAEPRPKKTWFTGVATYFLVQFFGSMMILYGLLLQWTISANTACSIFLCFGFSLKLGLVPLHFWVARSFNNFHYGGIFIVGAGQKVFVIASVPMFHDMPACAYVFYWMAVGSMLYGPVAMFNAIAIKSFLGYSSVNHTGFLVVCSSFSLHMVYIYSFVYCVSMIFLTCILWSGDCSYIKDLGSQIPLYYKTGFMSLALSFSGFPPFIDFCTKFVVLQKSLEFGALLAVFGILASSLINLLVWIWVASIAASGVLEALTPKGTIGQNVLNISCIIWNMFMGLGFGMLY</sequence>
<keyword evidence="7 18" id="KW-0812">Transmembrane</keyword>
<keyword evidence="15 18" id="KW-0472">Membrane</keyword>
<dbReference type="GO" id="GO:0005743">
    <property type="term" value="C:mitochondrial inner membrane"/>
    <property type="evidence" value="ECO:0007669"/>
    <property type="project" value="UniProtKB-SubCell"/>
</dbReference>
<evidence type="ECO:0000256" key="2">
    <source>
        <dbReference type="ARBA" id="ARBA00007012"/>
    </source>
</evidence>
<keyword evidence="8" id="KW-0999">Mitochondrion inner membrane</keyword>
<dbReference type="InterPro" id="IPR050175">
    <property type="entry name" value="Complex_I_Subunit_2"/>
</dbReference>
<comment type="similarity">
    <text evidence="2">Belongs to the complex I subunit 2 family.</text>
</comment>
<evidence type="ECO:0000256" key="6">
    <source>
        <dbReference type="ARBA" id="ARBA00022660"/>
    </source>
</evidence>
<evidence type="ECO:0000256" key="9">
    <source>
        <dbReference type="ARBA" id="ARBA00022967"/>
    </source>
</evidence>
<keyword evidence="11 18" id="KW-1133">Transmembrane helix</keyword>
<evidence type="ECO:0000256" key="15">
    <source>
        <dbReference type="ARBA" id="ARBA00023136"/>
    </source>
</evidence>
<dbReference type="EC" id="7.1.1.2" evidence="3"/>
<organism evidence="20">
    <name type="scientific">Magallana belcheri</name>
    <dbReference type="NCBI Taxonomy" id="36929"/>
    <lineage>
        <taxon>Eukaryota</taxon>
        <taxon>Metazoa</taxon>
        <taxon>Spiralia</taxon>
        <taxon>Lophotrochozoa</taxon>
        <taxon>Mollusca</taxon>
        <taxon>Bivalvia</taxon>
        <taxon>Autobranchia</taxon>
        <taxon>Pteriomorphia</taxon>
        <taxon>Ostreida</taxon>
        <taxon>Ostreoidea</taxon>
        <taxon>Ostreidae</taxon>
        <taxon>Magallana</taxon>
    </lineage>
</organism>
<comment type="subcellular location">
    <subcellularLocation>
        <location evidence="1">Mitochondrion inner membrane</location>
        <topology evidence="1">Multi-pass membrane protein</topology>
    </subcellularLocation>
</comment>
<evidence type="ECO:0000256" key="7">
    <source>
        <dbReference type="ARBA" id="ARBA00022692"/>
    </source>
</evidence>
<evidence type="ECO:0000256" key="12">
    <source>
        <dbReference type="ARBA" id="ARBA00023027"/>
    </source>
</evidence>
<accession>A0A343WU83</accession>
<comment type="catalytic activity">
    <reaction evidence="17">
        <text>a ubiquinone + NADH + 5 H(+)(in) = a ubiquinol + NAD(+) + 4 H(+)(out)</text>
        <dbReference type="Rhea" id="RHEA:29091"/>
        <dbReference type="Rhea" id="RHEA-COMP:9565"/>
        <dbReference type="Rhea" id="RHEA-COMP:9566"/>
        <dbReference type="ChEBI" id="CHEBI:15378"/>
        <dbReference type="ChEBI" id="CHEBI:16389"/>
        <dbReference type="ChEBI" id="CHEBI:17976"/>
        <dbReference type="ChEBI" id="CHEBI:57540"/>
        <dbReference type="ChEBI" id="CHEBI:57945"/>
        <dbReference type="EC" id="7.1.1.2"/>
    </reaction>
</comment>
<evidence type="ECO:0000256" key="5">
    <source>
        <dbReference type="ARBA" id="ARBA00022448"/>
    </source>
</evidence>
<feature type="domain" description="NADH:quinone oxidoreductase/Mrp antiporter transmembrane" evidence="19">
    <location>
        <begin position="80"/>
        <end position="279"/>
    </location>
</feature>
<evidence type="ECO:0000256" key="14">
    <source>
        <dbReference type="ARBA" id="ARBA00023128"/>
    </source>
</evidence>
<reference evidence="20" key="1">
    <citation type="journal article" date="2018" name="Mitochondrial DNA Part B Resour">
        <title>The complete mitochondrial DNA of the tropical oyster Crassostrea belcheri from the Can Gio mangrove in Vietnam.</title>
        <authorList>
            <person name="Gastineau R."/>
            <person name="Nguyen D.-H."/>
            <person name="Lemieux C."/>
            <person name="Turmel M."/>
            <person name="Tremblay R."/>
            <person name="Nguyen V.D."/>
        </authorList>
    </citation>
    <scope>NUCLEOTIDE SEQUENCE</scope>
</reference>
<evidence type="ECO:0000256" key="4">
    <source>
        <dbReference type="ARBA" id="ARBA00021008"/>
    </source>
</evidence>
<dbReference type="GO" id="GO:0006120">
    <property type="term" value="P:mitochondrial electron transport, NADH to ubiquinone"/>
    <property type="evidence" value="ECO:0007669"/>
    <property type="project" value="TreeGrafter"/>
</dbReference>
<keyword evidence="14 20" id="KW-0496">Mitochondrion</keyword>
<feature type="transmembrane region" description="Helical" evidence="18">
    <location>
        <begin position="195"/>
        <end position="217"/>
    </location>
</feature>
<keyword evidence="10" id="KW-0249">Electron transport</keyword>
<feature type="transmembrane region" description="Helical" evidence="18">
    <location>
        <begin position="148"/>
        <end position="174"/>
    </location>
</feature>
<gene>
    <name evidence="20" type="primary">NAD2</name>
</gene>
<evidence type="ECO:0000256" key="18">
    <source>
        <dbReference type="SAM" id="Phobius"/>
    </source>
</evidence>
<dbReference type="AlphaFoldDB" id="A0A343WU83"/>